<reference evidence="4 5" key="1">
    <citation type="submission" date="2020-08" db="EMBL/GenBank/DDBJ databases">
        <title>Genomic Encyclopedia of Type Strains, Phase IV (KMG-IV): sequencing the most valuable type-strain genomes for metagenomic binning, comparative biology and taxonomic classification.</title>
        <authorList>
            <person name="Goeker M."/>
        </authorList>
    </citation>
    <scope>NUCLEOTIDE SEQUENCE [LARGE SCALE GENOMIC DNA]</scope>
    <source>
        <strain evidence="4 5">DSM 103526</strain>
    </source>
</reference>
<dbReference type="RefSeq" id="WP_184306964.1">
    <property type="nucleotide sequence ID" value="NZ_JACHEN010000001.1"/>
</dbReference>
<keyword evidence="5" id="KW-1185">Reference proteome</keyword>
<organism evidence="4 5">
    <name type="scientific">Anaerosolibacter carboniphilus</name>
    <dbReference type="NCBI Taxonomy" id="1417629"/>
    <lineage>
        <taxon>Bacteria</taxon>
        <taxon>Bacillati</taxon>
        <taxon>Bacillota</taxon>
        <taxon>Clostridia</taxon>
        <taxon>Peptostreptococcales</taxon>
        <taxon>Thermotaleaceae</taxon>
        <taxon>Anaerosolibacter</taxon>
    </lineage>
</organism>
<evidence type="ECO:0000256" key="2">
    <source>
        <dbReference type="PROSITE-ProRule" id="PRU00335"/>
    </source>
</evidence>
<name>A0A841KPD5_9FIRM</name>
<gene>
    <name evidence="4" type="ORF">HNQ80_000037</name>
</gene>
<dbReference type="PANTHER" id="PTHR43479:SF11">
    <property type="entry name" value="ACREF_ENVCD OPERON REPRESSOR-RELATED"/>
    <property type="match status" value="1"/>
</dbReference>
<keyword evidence="1 2" id="KW-0238">DNA-binding</keyword>
<protein>
    <submittedName>
        <fullName evidence="4">AcrR family transcriptional regulator</fullName>
    </submittedName>
</protein>
<feature type="DNA-binding region" description="H-T-H motif" evidence="2">
    <location>
        <begin position="30"/>
        <end position="49"/>
    </location>
</feature>
<dbReference type="PROSITE" id="PS50977">
    <property type="entry name" value="HTH_TETR_2"/>
    <property type="match status" value="1"/>
</dbReference>
<evidence type="ECO:0000259" key="3">
    <source>
        <dbReference type="PROSITE" id="PS50977"/>
    </source>
</evidence>
<sequence length="195" mass="22349">MARVTDPQKIEDVKRAAMEIVVEYGYRGASIASIAKKAGVSVGYLYRYYKSKEELLEDLMNTHLGEIKNELLGDAMASSTIYEFVYNLIHTVFRLAIEDTIYAQMLATLVLDVDIEKIMGQRDKEFKSKAIERITELGKLTGEIGEHVDEEDIILILMTIPFRYVLLKIKEDHHERFFQKEHAARIAKICFNALG</sequence>
<dbReference type="AlphaFoldDB" id="A0A841KPD5"/>
<evidence type="ECO:0000313" key="4">
    <source>
        <dbReference type="EMBL" id="MBB6213968.1"/>
    </source>
</evidence>
<dbReference type="GO" id="GO:0003677">
    <property type="term" value="F:DNA binding"/>
    <property type="evidence" value="ECO:0007669"/>
    <property type="project" value="UniProtKB-UniRule"/>
</dbReference>
<dbReference type="InterPro" id="IPR001647">
    <property type="entry name" value="HTH_TetR"/>
</dbReference>
<dbReference type="InterPro" id="IPR050624">
    <property type="entry name" value="HTH-type_Tx_Regulator"/>
</dbReference>
<evidence type="ECO:0000256" key="1">
    <source>
        <dbReference type="ARBA" id="ARBA00023125"/>
    </source>
</evidence>
<dbReference type="Gene3D" id="1.10.357.10">
    <property type="entry name" value="Tetracycline Repressor, domain 2"/>
    <property type="match status" value="1"/>
</dbReference>
<dbReference type="Proteomes" id="UP000579281">
    <property type="component" value="Unassembled WGS sequence"/>
</dbReference>
<dbReference type="InterPro" id="IPR009057">
    <property type="entry name" value="Homeodomain-like_sf"/>
</dbReference>
<dbReference type="SUPFAM" id="SSF46689">
    <property type="entry name" value="Homeodomain-like"/>
    <property type="match status" value="1"/>
</dbReference>
<feature type="domain" description="HTH tetR-type" evidence="3">
    <location>
        <begin position="7"/>
        <end position="67"/>
    </location>
</feature>
<dbReference type="PANTHER" id="PTHR43479">
    <property type="entry name" value="ACREF/ENVCD OPERON REPRESSOR-RELATED"/>
    <property type="match status" value="1"/>
</dbReference>
<evidence type="ECO:0000313" key="5">
    <source>
        <dbReference type="Proteomes" id="UP000579281"/>
    </source>
</evidence>
<dbReference type="EMBL" id="JACHEN010000001">
    <property type="protein sequence ID" value="MBB6213968.1"/>
    <property type="molecule type" value="Genomic_DNA"/>
</dbReference>
<comment type="caution">
    <text evidence="4">The sequence shown here is derived from an EMBL/GenBank/DDBJ whole genome shotgun (WGS) entry which is preliminary data.</text>
</comment>
<dbReference type="Pfam" id="PF00440">
    <property type="entry name" value="TetR_N"/>
    <property type="match status" value="1"/>
</dbReference>
<dbReference type="PRINTS" id="PR00455">
    <property type="entry name" value="HTHTETR"/>
</dbReference>
<proteinExistence type="predicted"/>
<accession>A0A841KPD5</accession>